<dbReference type="InterPro" id="IPR014016">
    <property type="entry name" value="UvrD-like_ATP-bd"/>
</dbReference>
<gene>
    <name evidence="11" type="primary">addA</name>
    <name evidence="11" type="ORF">CINS_0366</name>
</gene>
<keyword evidence="3 9" id="KW-0347">Helicase</keyword>
<dbReference type="PROSITE" id="PS51198">
    <property type="entry name" value="UVRD_HELICASE_ATP_BIND"/>
    <property type="match status" value="1"/>
</dbReference>
<dbReference type="KEGG" id="cis:CINS_0366"/>
<dbReference type="HOGENOM" id="CLU_010638_1_0_7"/>
<dbReference type="GO" id="GO:0005524">
    <property type="term" value="F:ATP binding"/>
    <property type="evidence" value="ECO:0007669"/>
    <property type="project" value="UniProtKB-UniRule"/>
</dbReference>
<dbReference type="RefSeq" id="WP_039649360.1">
    <property type="nucleotide sequence ID" value="NZ_CP007770.1"/>
</dbReference>
<dbReference type="GO" id="GO:0016887">
    <property type="term" value="F:ATP hydrolysis activity"/>
    <property type="evidence" value="ECO:0007669"/>
    <property type="project" value="RHEA"/>
</dbReference>
<dbReference type="GO" id="GO:0043138">
    <property type="term" value="F:3'-5' DNA helicase activity"/>
    <property type="evidence" value="ECO:0007669"/>
    <property type="project" value="UniProtKB-EC"/>
</dbReference>
<reference evidence="11 12" key="1">
    <citation type="journal article" date="2014" name="Genome Biol. Evol.">
        <title>Comparative Genomics of the Campylobacter lari Group.</title>
        <authorList>
            <person name="Miller W.G."/>
            <person name="Yee E."/>
            <person name="Chapman M.H."/>
            <person name="Smith T.P."/>
            <person name="Bono J.L."/>
            <person name="Huynh S."/>
            <person name="Parker C.T."/>
            <person name="Vandamme P."/>
            <person name="Luong K."/>
            <person name="Korlach J."/>
        </authorList>
    </citation>
    <scope>NUCLEOTIDE SEQUENCE [LARGE SCALE GENOMIC DNA]</scope>
    <source>
        <strain evidence="11 12">NCTC 12927</strain>
    </source>
</reference>
<dbReference type="InterPro" id="IPR011335">
    <property type="entry name" value="Restrct_endonuc-II-like"/>
</dbReference>
<dbReference type="InterPro" id="IPR000212">
    <property type="entry name" value="DNA_helicase_UvrD/REP"/>
</dbReference>
<evidence type="ECO:0000259" key="10">
    <source>
        <dbReference type="PROSITE" id="PS51198"/>
    </source>
</evidence>
<evidence type="ECO:0000256" key="3">
    <source>
        <dbReference type="ARBA" id="ARBA00022806"/>
    </source>
</evidence>
<dbReference type="NCBIfam" id="NF010485">
    <property type="entry name" value="PRK13909.1-2"/>
    <property type="match status" value="1"/>
</dbReference>
<dbReference type="Gene3D" id="3.40.50.300">
    <property type="entry name" value="P-loop containing nucleotide triphosphate hydrolases"/>
    <property type="match status" value="4"/>
</dbReference>
<keyword evidence="5" id="KW-0413">Isomerase</keyword>
<feature type="domain" description="UvrD-like helicase ATP-binding" evidence="10">
    <location>
        <begin position="1"/>
        <end position="409"/>
    </location>
</feature>
<evidence type="ECO:0000313" key="11">
    <source>
        <dbReference type="EMBL" id="AJC87365.1"/>
    </source>
</evidence>
<accession>A0A0A8H0R1</accession>
<dbReference type="GO" id="GO:0003677">
    <property type="term" value="F:DNA binding"/>
    <property type="evidence" value="ECO:0007669"/>
    <property type="project" value="InterPro"/>
</dbReference>
<dbReference type="InterPro" id="IPR027417">
    <property type="entry name" value="P-loop_NTPase"/>
</dbReference>
<comment type="catalytic activity">
    <reaction evidence="8">
        <text>ATP + H2O = ADP + phosphate + H(+)</text>
        <dbReference type="Rhea" id="RHEA:13065"/>
        <dbReference type="ChEBI" id="CHEBI:15377"/>
        <dbReference type="ChEBI" id="CHEBI:15378"/>
        <dbReference type="ChEBI" id="CHEBI:30616"/>
        <dbReference type="ChEBI" id="CHEBI:43474"/>
        <dbReference type="ChEBI" id="CHEBI:456216"/>
        <dbReference type="EC" id="5.6.2.4"/>
    </reaction>
</comment>
<dbReference type="Proteomes" id="UP000031163">
    <property type="component" value="Chromosome"/>
</dbReference>
<dbReference type="GeneID" id="74431181"/>
<dbReference type="EC" id="5.6.2.4" evidence="7"/>
<comment type="catalytic activity">
    <reaction evidence="6">
        <text>Couples ATP hydrolysis with the unwinding of duplex DNA by translocating in the 3'-5' direction.</text>
        <dbReference type="EC" id="5.6.2.4"/>
    </reaction>
</comment>
<dbReference type="STRING" id="1031564.CINS_0366"/>
<evidence type="ECO:0000256" key="2">
    <source>
        <dbReference type="ARBA" id="ARBA00022801"/>
    </source>
</evidence>
<dbReference type="EMBL" id="CP007770">
    <property type="protein sequence ID" value="AJC87365.1"/>
    <property type="molecule type" value="Genomic_DNA"/>
</dbReference>
<organism evidence="11 12">
    <name type="scientific">Campylobacter insulaenigrae NCTC 12927</name>
    <dbReference type="NCBI Taxonomy" id="1031564"/>
    <lineage>
        <taxon>Bacteria</taxon>
        <taxon>Pseudomonadati</taxon>
        <taxon>Campylobacterota</taxon>
        <taxon>Epsilonproteobacteria</taxon>
        <taxon>Campylobacterales</taxon>
        <taxon>Campylobacteraceae</taxon>
        <taxon>Campylobacter</taxon>
    </lineage>
</organism>
<dbReference type="AlphaFoldDB" id="A0A0A8H0R1"/>
<evidence type="ECO:0000256" key="1">
    <source>
        <dbReference type="ARBA" id="ARBA00022741"/>
    </source>
</evidence>
<dbReference type="GO" id="GO:0004527">
    <property type="term" value="F:exonuclease activity"/>
    <property type="evidence" value="ECO:0007669"/>
    <property type="project" value="UniProtKB-KW"/>
</dbReference>
<evidence type="ECO:0000256" key="4">
    <source>
        <dbReference type="ARBA" id="ARBA00022840"/>
    </source>
</evidence>
<evidence type="ECO:0000256" key="9">
    <source>
        <dbReference type="PROSITE-ProRule" id="PRU00560"/>
    </source>
</evidence>
<evidence type="ECO:0000256" key="8">
    <source>
        <dbReference type="ARBA" id="ARBA00048988"/>
    </source>
</evidence>
<sequence length="916" mass="107423">MSYKFKPFLALEASAGSGKTFALSVRFVALILMGAKINEILALTFTNKAANEMKERIFKTFLEFDELENGESKAECLELMKMLDKSKHELVTLREKYKDDFLRSKLNIYTFDSFFSQIIRAFALNLGFMSDFKIAQPQDNYKNFVKRLDDEELQTLAYYIIQTKSKSDFLQNLENLYVKHCDVKPNPKAHFPSKAALEKNIDEFIAYAKNLSANKNYLSNFNFERMEDFFAKPIISNLDKNYFVKIIDNEFLQKRAELIQNAKEYFNQMENYRISMLAKLLAHFKEARNENNAKQNVLTFSDIALKTYELISDEANKDLIYFRLDGYISHLLIDEFQDTNVLQYQILKLIIAELVSGEGAKKNRSFFYVGDKKQSIYSFRGGKKELFDKLLKDFPQIKLEHLDTNYRSKKNIVEYVNEIFKDKFFDAKLKPNFTLQKSVKEGGYVQILQNKIPVKGSAIDASNKEILNIINKLTEKGIKLDEICILVWVNKDATLIQEFLEENGIKAYTQSNVPLLDCISVRVLFEYAKACVFKDEFSLYFVNSILEKNLNYLELDLNYSVVEILKYLADILKLDLSDLNLISYFEYANAFDNFIDFLFSPCELNSLQEQNDGINIMTVHKSKGLEFENLIVLDRLSKKASDNETLMFDYDLEQGWEVKYKHSARKYLEDENYNTFLAKREKLQAEDEINCLYVALTRAKNSLFIIKNDESFKTFKSYFQDYEEKQIGILEEHYVKEKKKPLENLGQIEEFEDFQKVNLQEVKVKSHLSSVQIHFGLALHEFLQYFDFNNKNNFEFCKQMICKKYRFYLDDESFTDLFKRLMMLLENKNFNVLLAGKKLLKEQIITYNGEQKQLDMLAFDDNEAIIIDYKTGINLNEHKKQILLYKEAIEKILTKTSTKAFLVYVLKDKVDIIEVV</sequence>
<keyword evidence="4 9" id="KW-0067">ATP-binding</keyword>
<keyword evidence="2 9" id="KW-0378">Hydrolase</keyword>
<keyword evidence="11" id="KW-0540">Nuclease</keyword>
<dbReference type="InterPro" id="IPR014017">
    <property type="entry name" value="DNA_helicase_UvrD-like_C"/>
</dbReference>
<dbReference type="SUPFAM" id="SSF52980">
    <property type="entry name" value="Restriction endonuclease-like"/>
    <property type="match status" value="1"/>
</dbReference>
<dbReference type="GO" id="GO:0005829">
    <property type="term" value="C:cytosol"/>
    <property type="evidence" value="ECO:0007669"/>
    <property type="project" value="TreeGrafter"/>
</dbReference>
<feature type="binding site" evidence="9">
    <location>
        <begin position="13"/>
        <end position="20"/>
    </location>
    <ligand>
        <name>ATP</name>
        <dbReference type="ChEBI" id="CHEBI:30616"/>
    </ligand>
</feature>
<evidence type="ECO:0000313" key="12">
    <source>
        <dbReference type="Proteomes" id="UP000031163"/>
    </source>
</evidence>
<dbReference type="NCBIfam" id="NF010487">
    <property type="entry name" value="PRK13909.1-4"/>
    <property type="match status" value="1"/>
</dbReference>
<dbReference type="GO" id="GO:0000725">
    <property type="term" value="P:recombinational repair"/>
    <property type="evidence" value="ECO:0007669"/>
    <property type="project" value="TreeGrafter"/>
</dbReference>
<keyword evidence="11" id="KW-0269">Exonuclease</keyword>
<dbReference type="Pfam" id="PF13361">
    <property type="entry name" value="UvrD_C"/>
    <property type="match status" value="1"/>
</dbReference>
<name>A0A0A8H0R1_9BACT</name>
<evidence type="ECO:0000256" key="7">
    <source>
        <dbReference type="ARBA" id="ARBA00034808"/>
    </source>
</evidence>
<dbReference type="Pfam" id="PF00580">
    <property type="entry name" value="UvrD-helicase"/>
    <property type="match status" value="1"/>
</dbReference>
<dbReference type="PANTHER" id="PTHR11070:SF67">
    <property type="entry name" value="DNA 3'-5' HELICASE"/>
    <property type="match status" value="1"/>
</dbReference>
<evidence type="ECO:0000256" key="5">
    <source>
        <dbReference type="ARBA" id="ARBA00023235"/>
    </source>
</evidence>
<protein>
    <recommendedName>
        <fullName evidence="7">DNA 3'-5' helicase</fullName>
        <ecNumber evidence="7">5.6.2.4</ecNumber>
    </recommendedName>
</protein>
<keyword evidence="1 9" id="KW-0547">Nucleotide-binding</keyword>
<dbReference type="PANTHER" id="PTHR11070">
    <property type="entry name" value="UVRD / RECB / PCRA DNA HELICASE FAMILY MEMBER"/>
    <property type="match status" value="1"/>
</dbReference>
<dbReference type="SUPFAM" id="SSF52540">
    <property type="entry name" value="P-loop containing nucleoside triphosphate hydrolases"/>
    <property type="match status" value="1"/>
</dbReference>
<evidence type="ECO:0000256" key="6">
    <source>
        <dbReference type="ARBA" id="ARBA00034617"/>
    </source>
</evidence>
<proteinExistence type="predicted"/>